<evidence type="ECO:0000313" key="2">
    <source>
        <dbReference type="Proteomes" id="UP000185490"/>
    </source>
</evidence>
<gene>
    <name evidence="1" type="ORF">BW47_08890</name>
</gene>
<dbReference type="RefSeq" id="WP_012057881.1">
    <property type="nucleotide sequence ID" value="NZ_CP007389.1"/>
</dbReference>
<keyword evidence="2" id="KW-1185">Reference proteome</keyword>
<reference evidence="1 2" key="1">
    <citation type="submission" date="2014-02" db="EMBL/GenBank/DDBJ databases">
        <title>Diversity of Thermotogales isolates from hydrothermal vents.</title>
        <authorList>
            <person name="Haverkamp T.H.A."/>
            <person name="Lossouarn J."/>
            <person name="Geslin C."/>
            <person name="Nesbo C.L."/>
        </authorList>
    </citation>
    <scope>NUCLEOTIDE SEQUENCE [LARGE SCALE GENOMIC DNA]</scope>
    <source>
        <strain evidence="1 2">431</strain>
    </source>
</reference>
<dbReference type="Proteomes" id="UP000185490">
    <property type="component" value="Chromosome"/>
</dbReference>
<organism evidence="1 2">
    <name type="scientific">Thermosipho melanesiensis</name>
    <dbReference type="NCBI Taxonomy" id="46541"/>
    <lineage>
        <taxon>Bacteria</taxon>
        <taxon>Thermotogati</taxon>
        <taxon>Thermotogota</taxon>
        <taxon>Thermotogae</taxon>
        <taxon>Thermotogales</taxon>
        <taxon>Fervidobacteriaceae</taxon>
        <taxon>Thermosipho</taxon>
    </lineage>
</organism>
<dbReference type="EMBL" id="CP007389">
    <property type="protein sequence ID" value="APT74942.1"/>
    <property type="molecule type" value="Genomic_DNA"/>
</dbReference>
<proteinExistence type="predicted"/>
<sequence length="71" mass="8011">MPNNDPIEYDIAILQNVYDSLKSGGKFLLTVLSVLERIKETTSEDIMKGSFVPHAMTFFEEIETPNGKSFL</sequence>
<accession>A0ABM6GGT3</accession>
<evidence type="ECO:0000313" key="1">
    <source>
        <dbReference type="EMBL" id="APT74942.1"/>
    </source>
</evidence>
<protein>
    <submittedName>
        <fullName evidence="1">Uncharacterized protein</fullName>
    </submittedName>
</protein>
<name>A0ABM6GGT3_9BACT</name>